<dbReference type="EMBL" id="LCWV01000002">
    <property type="protein sequence ID" value="PWI75124.1"/>
    <property type="molecule type" value="Genomic_DNA"/>
</dbReference>
<dbReference type="AlphaFoldDB" id="A0A2U3EKU0"/>
<name>A0A2U3EKU0_PURLI</name>
<reference evidence="2 3" key="1">
    <citation type="journal article" date="2016" name="Front. Microbiol.">
        <title>Genome and transcriptome sequences reveal the specific parasitism of the nematophagous Purpureocillium lilacinum 36-1.</title>
        <authorList>
            <person name="Xie J."/>
            <person name="Li S."/>
            <person name="Mo C."/>
            <person name="Xiao X."/>
            <person name="Peng D."/>
            <person name="Wang G."/>
            <person name="Xiao Y."/>
        </authorList>
    </citation>
    <scope>NUCLEOTIDE SEQUENCE [LARGE SCALE GENOMIC DNA]</scope>
    <source>
        <strain evidence="2 3">36-1</strain>
    </source>
</reference>
<feature type="region of interest" description="Disordered" evidence="1">
    <location>
        <begin position="221"/>
        <end position="246"/>
    </location>
</feature>
<organism evidence="2 3">
    <name type="scientific">Purpureocillium lilacinum</name>
    <name type="common">Paecilomyces lilacinus</name>
    <dbReference type="NCBI Taxonomy" id="33203"/>
    <lineage>
        <taxon>Eukaryota</taxon>
        <taxon>Fungi</taxon>
        <taxon>Dikarya</taxon>
        <taxon>Ascomycota</taxon>
        <taxon>Pezizomycotina</taxon>
        <taxon>Sordariomycetes</taxon>
        <taxon>Hypocreomycetidae</taxon>
        <taxon>Hypocreales</taxon>
        <taxon>Ophiocordycipitaceae</taxon>
        <taxon>Purpureocillium</taxon>
    </lineage>
</organism>
<feature type="region of interest" description="Disordered" evidence="1">
    <location>
        <begin position="130"/>
        <end position="170"/>
    </location>
</feature>
<evidence type="ECO:0000256" key="1">
    <source>
        <dbReference type="SAM" id="MobiDB-lite"/>
    </source>
</evidence>
<protein>
    <submittedName>
        <fullName evidence="2">Uncharacterized protein</fullName>
    </submittedName>
</protein>
<dbReference type="Proteomes" id="UP000245956">
    <property type="component" value="Unassembled WGS sequence"/>
</dbReference>
<evidence type="ECO:0000313" key="2">
    <source>
        <dbReference type="EMBL" id="PWI75124.1"/>
    </source>
</evidence>
<comment type="caution">
    <text evidence="2">The sequence shown here is derived from an EMBL/GenBank/DDBJ whole genome shotgun (WGS) entry which is preliminary data.</text>
</comment>
<evidence type="ECO:0000313" key="3">
    <source>
        <dbReference type="Proteomes" id="UP000245956"/>
    </source>
</evidence>
<sequence>MQPGRYPVTRYCTGMAFAAVLLAQQTLKVHVSDEGALNIELGLMGEQRRMLGLCSVQGVDSVRRMGDGGARVKHATHPSRGEDHPVWLSKWSTVGVGGPTVPREHGQEFGRMEAGRWPCLAAMAPVDDGLEEERGRQGGHSGMLRSSQRPRACTYPHLTSSPPEPPGAPSTIMPVMGSTAAFGKAQGSLASRPASHATGPGRLPLPCCPRGSQAGHVGFSTRQGMASESSSRLSRARRPAESRPVPFQIESPSTRVIQPEAAVVERSTTDGEISNGCILQARTTPLVWQQPGLRPARRRPSNASAAHLIRTSFRIGRGLSADNAKPMSLKATWQRPAHLGRQLNPDASLFLAVPNNRWASGTDRVLTWVLRHDDPAARSRSARFVQRF</sequence>
<gene>
    <name evidence="2" type="ORF">PCL_05782</name>
</gene>
<proteinExistence type="predicted"/>
<accession>A0A2U3EKU0</accession>